<keyword evidence="2" id="KW-1185">Reference proteome</keyword>
<dbReference type="Proteomes" id="UP000095401">
    <property type="component" value="Chromosome"/>
</dbReference>
<sequence length="153" mass="17208">MAIRKELYENLGGYDPSFGRNVSEDLEFTLRWACGAVSVGIDVKATVDVIRHGGNYSTDWIRGLKDSIEILNYSKENHGLSADLVKLVDFEIIRRCNNAIDSAFLNRRTSYINYFAKEAGYKNLGLKQRIKAIIAILPERMAGQIAAYLTRGD</sequence>
<dbReference type="InterPro" id="IPR029044">
    <property type="entry name" value="Nucleotide-diphossugar_trans"/>
</dbReference>
<reference evidence="2" key="1">
    <citation type="submission" date="2016-09" db="EMBL/GenBank/DDBJ databases">
        <title>Acidihalobacter prosperus F5.</title>
        <authorList>
            <person name="Khaleque H.N."/>
            <person name="Ramsay J.P."/>
            <person name="Kaksonen A.H."/>
            <person name="Boxall N.J."/>
            <person name="Watkin E.L.J."/>
        </authorList>
    </citation>
    <scope>NUCLEOTIDE SEQUENCE [LARGE SCALE GENOMIC DNA]</scope>
    <source>
        <strain evidence="2">F5</strain>
    </source>
</reference>
<gene>
    <name evidence="1" type="ORF">BI364_11610</name>
</gene>
<dbReference type="AlphaFoldDB" id="A0A1D8IPX7"/>
<protein>
    <submittedName>
        <fullName evidence="1">Uncharacterized protein</fullName>
    </submittedName>
</protein>
<evidence type="ECO:0000313" key="2">
    <source>
        <dbReference type="Proteomes" id="UP000095401"/>
    </source>
</evidence>
<name>A0A1D8IPX7_9GAMM</name>
<organism evidence="1 2">
    <name type="scientific">Acidihalobacter yilgarnensis</name>
    <dbReference type="NCBI Taxonomy" id="2819280"/>
    <lineage>
        <taxon>Bacteria</taxon>
        <taxon>Pseudomonadati</taxon>
        <taxon>Pseudomonadota</taxon>
        <taxon>Gammaproteobacteria</taxon>
        <taxon>Chromatiales</taxon>
        <taxon>Ectothiorhodospiraceae</taxon>
        <taxon>Acidihalobacter</taxon>
    </lineage>
</organism>
<dbReference type="SUPFAM" id="SSF53448">
    <property type="entry name" value="Nucleotide-diphospho-sugar transferases"/>
    <property type="match status" value="1"/>
</dbReference>
<accession>A0A1D8IPX7</accession>
<dbReference type="EMBL" id="CP017415">
    <property type="protein sequence ID" value="AOU98513.1"/>
    <property type="molecule type" value="Genomic_DNA"/>
</dbReference>
<proteinExistence type="predicted"/>
<dbReference type="KEGG" id="aprs:BI364_11610"/>
<evidence type="ECO:0000313" key="1">
    <source>
        <dbReference type="EMBL" id="AOU98513.1"/>
    </source>
</evidence>